<evidence type="ECO:0000256" key="2">
    <source>
        <dbReference type="SAM" id="SignalP"/>
    </source>
</evidence>
<dbReference type="Proteomes" id="UP001202831">
    <property type="component" value="Unassembled WGS sequence"/>
</dbReference>
<evidence type="ECO:0000256" key="1">
    <source>
        <dbReference type="ARBA" id="ARBA00022729"/>
    </source>
</evidence>
<keyword evidence="1 2" id="KW-0732">Signal</keyword>
<feature type="chain" id="PRO_5046820250" evidence="2">
    <location>
        <begin position="29"/>
        <end position="213"/>
    </location>
</feature>
<keyword evidence="5" id="KW-1185">Reference proteome</keyword>
<dbReference type="Gene3D" id="2.40.160.20">
    <property type="match status" value="1"/>
</dbReference>
<feature type="domain" description="Outer membrane protein beta-barrel" evidence="3">
    <location>
        <begin position="16"/>
        <end position="182"/>
    </location>
</feature>
<sequence length="213" mass="22995">MPVKHPGIFSLSLPALILGLAMPAQVLAQDFFITPVGGYSFGSTELDFAQNEGDLEDKFSISEDANYGLMLGVTTNDPGDVYLLYSHQSATLNSGGVFAGERIADLAVDYLHLGGTLYFPNGNWEPYVTATAGLTQLRPDGGLDSETRFSMGLGLGTQYRITEHLALMAEVRGFATFMDTDNEIFCGDQGCVWKLQASTLVQGQANIGIQFKF</sequence>
<organism evidence="4 5">
    <name type="scientific">Shewanella corallii</name>
    <dbReference type="NCBI Taxonomy" id="560080"/>
    <lineage>
        <taxon>Bacteria</taxon>
        <taxon>Pseudomonadati</taxon>
        <taxon>Pseudomonadota</taxon>
        <taxon>Gammaproteobacteria</taxon>
        <taxon>Alteromonadales</taxon>
        <taxon>Shewanellaceae</taxon>
        <taxon>Shewanella</taxon>
    </lineage>
</organism>
<protein>
    <submittedName>
        <fullName evidence="4">Porin family protein</fullName>
    </submittedName>
</protein>
<name>A0ABT0N4F9_9GAMM</name>
<reference evidence="4 5" key="1">
    <citation type="submission" date="2022-01" db="EMBL/GenBank/DDBJ databases">
        <title>Whole genome-based taxonomy of the Shewanellaceae.</title>
        <authorList>
            <person name="Martin-Rodriguez A.J."/>
        </authorList>
    </citation>
    <scope>NUCLEOTIDE SEQUENCE [LARGE SCALE GENOMIC DNA]</scope>
    <source>
        <strain evidence="4 5">DSM 21332</strain>
    </source>
</reference>
<dbReference type="InterPro" id="IPR027385">
    <property type="entry name" value="Beta-barrel_OMP"/>
</dbReference>
<dbReference type="Pfam" id="PF13505">
    <property type="entry name" value="OMP_b-brl"/>
    <property type="match status" value="1"/>
</dbReference>
<gene>
    <name evidence="4" type="ORF">L2725_02540</name>
</gene>
<evidence type="ECO:0000313" key="5">
    <source>
        <dbReference type="Proteomes" id="UP001202831"/>
    </source>
</evidence>
<feature type="signal peptide" evidence="2">
    <location>
        <begin position="1"/>
        <end position="28"/>
    </location>
</feature>
<dbReference type="RefSeq" id="WP_249247486.1">
    <property type="nucleotide sequence ID" value="NZ_JAKIKT010000001.1"/>
</dbReference>
<evidence type="ECO:0000313" key="4">
    <source>
        <dbReference type="EMBL" id="MCL2912667.1"/>
    </source>
</evidence>
<dbReference type="EMBL" id="JAKIKT010000001">
    <property type="protein sequence ID" value="MCL2912667.1"/>
    <property type="molecule type" value="Genomic_DNA"/>
</dbReference>
<evidence type="ECO:0000259" key="3">
    <source>
        <dbReference type="Pfam" id="PF13505"/>
    </source>
</evidence>
<comment type="caution">
    <text evidence="4">The sequence shown here is derived from an EMBL/GenBank/DDBJ whole genome shotgun (WGS) entry which is preliminary data.</text>
</comment>
<dbReference type="SUPFAM" id="SSF56925">
    <property type="entry name" value="OMPA-like"/>
    <property type="match status" value="1"/>
</dbReference>
<accession>A0ABT0N4F9</accession>
<dbReference type="InterPro" id="IPR011250">
    <property type="entry name" value="OMP/PagP_B-barrel"/>
</dbReference>
<proteinExistence type="predicted"/>